<accession>A0A0S7BYY2</accession>
<dbReference type="GO" id="GO:0005886">
    <property type="term" value="C:plasma membrane"/>
    <property type="evidence" value="ECO:0007669"/>
    <property type="project" value="TreeGrafter"/>
</dbReference>
<protein>
    <submittedName>
        <fullName evidence="10">Glycosyltransferase</fullName>
    </submittedName>
</protein>
<dbReference type="EMBL" id="DF968182">
    <property type="protein sequence ID" value="GAP43735.1"/>
    <property type="molecule type" value="Genomic_DNA"/>
</dbReference>
<dbReference type="GO" id="GO:0099621">
    <property type="term" value="F:undecaprenyl-phosphate 4-deoxy-4-formamido-L-arabinose transferase activity"/>
    <property type="evidence" value="ECO:0007669"/>
    <property type="project" value="TreeGrafter"/>
</dbReference>
<dbReference type="PATRIC" id="fig|1678841.3.peg.2114"/>
<evidence type="ECO:0000256" key="3">
    <source>
        <dbReference type="ARBA" id="ARBA00022679"/>
    </source>
</evidence>
<dbReference type="GO" id="GO:0009103">
    <property type="term" value="P:lipopolysaccharide biosynthetic process"/>
    <property type="evidence" value="ECO:0007669"/>
    <property type="project" value="UniProtKB-KW"/>
</dbReference>
<evidence type="ECO:0000256" key="4">
    <source>
        <dbReference type="ARBA" id="ARBA00022692"/>
    </source>
</evidence>
<dbReference type="PANTHER" id="PTHR48090">
    <property type="entry name" value="UNDECAPRENYL-PHOSPHATE 4-DEOXY-4-FORMAMIDO-L-ARABINOSE TRANSFERASE-RELATED"/>
    <property type="match status" value="1"/>
</dbReference>
<dbReference type="InterPro" id="IPR001173">
    <property type="entry name" value="Glyco_trans_2-like"/>
</dbReference>
<evidence type="ECO:0000256" key="7">
    <source>
        <dbReference type="ARBA" id="ARBA00023136"/>
    </source>
</evidence>
<evidence type="ECO:0000256" key="1">
    <source>
        <dbReference type="ARBA" id="ARBA00022475"/>
    </source>
</evidence>
<dbReference type="SUPFAM" id="SSF53448">
    <property type="entry name" value="Nucleotide-diphospho-sugar transferases"/>
    <property type="match status" value="1"/>
</dbReference>
<dbReference type="InterPro" id="IPR029044">
    <property type="entry name" value="Nucleotide-diphossugar_trans"/>
</dbReference>
<gene>
    <name evidence="10" type="ORF">TBC1_111893</name>
</gene>
<dbReference type="InterPro" id="IPR050256">
    <property type="entry name" value="Glycosyltransferase_2"/>
</dbReference>
<evidence type="ECO:0000256" key="2">
    <source>
        <dbReference type="ARBA" id="ARBA00022676"/>
    </source>
</evidence>
<dbReference type="STRING" id="1678841.TBC1_111893"/>
<feature type="domain" description="Glycosyltransferase 2-like" evidence="9">
    <location>
        <begin position="5"/>
        <end position="136"/>
    </location>
</feature>
<keyword evidence="6 8" id="KW-1133">Transmembrane helix</keyword>
<evidence type="ECO:0000256" key="6">
    <source>
        <dbReference type="ARBA" id="ARBA00022989"/>
    </source>
</evidence>
<dbReference type="PANTHER" id="PTHR48090:SF3">
    <property type="entry name" value="UNDECAPRENYL-PHOSPHATE 4-DEOXY-4-FORMAMIDO-L-ARABINOSE TRANSFERASE"/>
    <property type="match status" value="1"/>
</dbReference>
<proteinExistence type="predicted"/>
<keyword evidence="3 10" id="KW-0808">Transferase</keyword>
<keyword evidence="4 8" id="KW-0812">Transmembrane</keyword>
<keyword evidence="5" id="KW-0448">Lipopolysaccharide biosynthesis</keyword>
<organism evidence="10">
    <name type="scientific">Lentimicrobium saccharophilum</name>
    <dbReference type="NCBI Taxonomy" id="1678841"/>
    <lineage>
        <taxon>Bacteria</taxon>
        <taxon>Pseudomonadati</taxon>
        <taxon>Bacteroidota</taxon>
        <taxon>Bacteroidia</taxon>
        <taxon>Bacteroidales</taxon>
        <taxon>Lentimicrobiaceae</taxon>
        <taxon>Lentimicrobium</taxon>
    </lineage>
</organism>
<dbReference type="AlphaFoldDB" id="A0A0S7BYY2"/>
<keyword evidence="1" id="KW-1003">Cell membrane</keyword>
<evidence type="ECO:0000259" key="9">
    <source>
        <dbReference type="Pfam" id="PF00535"/>
    </source>
</evidence>
<evidence type="ECO:0000313" key="11">
    <source>
        <dbReference type="Proteomes" id="UP000053091"/>
    </source>
</evidence>
<evidence type="ECO:0000256" key="5">
    <source>
        <dbReference type="ARBA" id="ARBA00022985"/>
    </source>
</evidence>
<dbReference type="CDD" id="cd04187">
    <property type="entry name" value="DPM1_like_bac"/>
    <property type="match status" value="1"/>
</dbReference>
<evidence type="ECO:0000313" key="10">
    <source>
        <dbReference type="EMBL" id="GAP43735.1"/>
    </source>
</evidence>
<reference evidence="10" key="1">
    <citation type="journal article" date="2015" name="Genome Announc.">
        <title>Draft Genome Sequence of Bacteroidales Strain TBC1, a Novel Isolate from a Methanogenic Wastewater Treatment System.</title>
        <authorList>
            <person name="Tourlousse D.M."/>
            <person name="Matsuura N."/>
            <person name="Sun L."/>
            <person name="Toyonaga M."/>
            <person name="Kuroda K."/>
            <person name="Ohashi A."/>
            <person name="Cruz R."/>
            <person name="Yamaguchi T."/>
            <person name="Sekiguchi Y."/>
        </authorList>
    </citation>
    <scope>NUCLEOTIDE SEQUENCE [LARGE SCALE GENOMIC DNA]</scope>
    <source>
        <strain evidence="10">TBC1</strain>
    </source>
</reference>
<feature type="transmembrane region" description="Helical" evidence="8">
    <location>
        <begin position="260"/>
        <end position="285"/>
    </location>
</feature>
<evidence type="ECO:0000256" key="8">
    <source>
        <dbReference type="SAM" id="Phobius"/>
    </source>
</evidence>
<name>A0A0S7BYY2_9BACT</name>
<keyword evidence="2" id="KW-0328">Glycosyltransferase</keyword>
<sequence length="304" mass="34327">MPDYSIIVPVYNSKDSLGELFSRIDQTLERPGLSFRVIFVDDGSTDQSWEVISAIRQQHPGKVTAIRLARNYGQHNATLCGIAQAEGDHIITIDDDLQNPPEEIPRLIATMKEEDADLVYGIYNRKQHSIMRNMGSAIIRGSSKRLFSTKGQGSSFRLMKSSLAKSLLNHQINFVYIDELFNWYTSHISFALVEHHKPPYRKSNYSPRSLFRMMSNLVIYYTAVPLKLMVYGGLISSIISFIVGVAFIYRKVVSDVPLGFTALIVAILFSTSIILLSLGVIGEYLSRIYAVQNRKPPFAIREIL</sequence>
<dbReference type="OrthoDB" id="9807778at2"/>
<keyword evidence="7 8" id="KW-0472">Membrane</keyword>
<feature type="transmembrane region" description="Helical" evidence="8">
    <location>
        <begin position="218"/>
        <end position="248"/>
    </location>
</feature>
<keyword evidence="11" id="KW-1185">Reference proteome</keyword>
<dbReference type="Gene3D" id="3.90.550.10">
    <property type="entry name" value="Spore Coat Polysaccharide Biosynthesis Protein SpsA, Chain A"/>
    <property type="match status" value="1"/>
</dbReference>
<dbReference type="RefSeq" id="WP_062041342.1">
    <property type="nucleotide sequence ID" value="NZ_DF968182.1"/>
</dbReference>
<dbReference type="Pfam" id="PF00535">
    <property type="entry name" value="Glycos_transf_2"/>
    <property type="match status" value="1"/>
</dbReference>
<dbReference type="Proteomes" id="UP000053091">
    <property type="component" value="Unassembled WGS sequence"/>
</dbReference>